<keyword evidence="2 4" id="KW-0238">DNA-binding</keyword>
<dbReference type="PROSITE" id="PS50977">
    <property type="entry name" value="HTH_TETR_2"/>
    <property type="match status" value="1"/>
</dbReference>
<evidence type="ECO:0000313" key="7">
    <source>
        <dbReference type="Proteomes" id="UP001144036"/>
    </source>
</evidence>
<dbReference type="PROSITE" id="PS01081">
    <property type="entry name" value="HTH_TETR_1"/>
    <property type="match status" value="1"/>
</dbReference>
<dbReference type="EMBL" id="JAPNNL010000001">
    <property type="protein sequence ID" value="MDA0631835.1"/>
    <property type="molecule type" value="Genomic_DNA"/>
</dbReference>
<dbReference type="PANTHER" id="PTHR30055:SF234">
    <property type="entry name" value="HTH-TYPE TRANSCRIPTIONAL REGULATOR BETI"/>
    <property type="match status" value="1"/>
</dbReference>
<dbReference type="RefSeq" id="WP_270152524.1">
    <property type="nucleotide sequence ID" value="NZ_JAPNNL010000001.1"/>
</dbReference>
<dbReference type="SUPFAM" id="SSF46689">
    <property type="entry name" value="Homeodomain-like"/>
    <property type="match status" value="1"/>
</dbReference>
<accession>A0ABT4S485</accession>
<dbReference type="Pfam" id="PF17918">
    <property type="entry name" value="TetR_C_15"/>
    <property type="match status" value="1"/>
</dbReference>
<feature type="DNA-binding region" description="H-T-H motif" evidence="4">
    <location>
        <begin position="37"/>
        <end position="56"/>
    </location>
</feature>
<feature type="domain" description="HTH tetR-type" evidence="5">
    <location>
        <begin position="14"/>
        <end position="74"/>
    </location>
</feature>
<evidence type="ECO:0000256" key="4">
    <source>
        <dbReference type="PROSITE-ProRule" id="PRU00335"/>
    </source>
</evidence>
<sequence length="194" mass="21383">MVTPRKSPRQQRSRETVEAILEAAAQLFQRHGYATTTTNKIADRAGVSVGSLYQYFPNKDALLLALADRHLNAAAREVMRVFERAAGQPPDLTRLVTDLVACVAALHEDRPQLHRLLFDQAPRTPELVALFRETERVLAAALAGELRRLGADDPDVTALLAVQGVEAQVHGALLDDPGRREAIVRLWVNALGRK</sequence>
<dbReference type="InterPro" id="IPR050109">
    <property type="entry name" value="HTH-type_TetR-like_transc_reg"/>
</dbReference>
<proteinExistence type="predicted"/>
<name>A0ABT4S485_9ACTN</name>
<evidence type="ECO:0000259" key="5">
    <source>
        <dbReference type="PROSITE" id="PS50977"/>
    </source>
</evidence>
<reference evidence="6" key="1">
    <citation type="submission" date="2022-11" db="EMBL/GenBank/DDBJ databases">
        <title>Nonomuraea corallina sp. nov., a new species of the genus Nonomuraea isolated from sea side sediment in Thai sea.</title>
        <authorList>
            <person name="Ngamcharungchit C."/>
            <person name="Matsumoto A."/>
            <person name="Suriyachadkun C."/>
            <person name="Panbangred W."/>
            <person name="Inahashi Y."/>
            <person name="Intra B."/>
        </authorList>
    </citation>
    <scope>NUCLEOTIDE SEQUENCE</scope>
    <source>
        <strain evidence="6">MCN248</strain>
    </source>
</reference>
<dbReference type="Proteomes" id="UP001144036">
    <property type="component" value="Unassembled WGS sequence"/>
</dbReference>
<keyword evidence="7" id="KW-1185">Reference proteome</keyword>
<gene>
    <name evidence="6" type="ORF">OUY22_00260</name>
</gene>
<dbReference type="PRINTS" id="PR00455">
    <property type="entry name" value="HTHTETR"/>
</dbReference>
<comment type="caution">
    <text evidence="6">The sequence shown here is derived from an EMBL/GenBank/DDBJ whole genome shotgun (WGS) entry which is preliminary data.</text>
</comment>
<evidence type="ECO:0000256" key="1">
    <source>
        <dbReference type="ARBA" id="ARBA00023015"/>
    </source>
</evidence>
<keyword evidence="1" id="KW-0805">Transcription regulation</keyword>
<dbReference type="InterPro" id="IPR009057">
    <property type="entry name" value="Homeodomain-like_sf"/>
</dbReference>
<protein>
    <submittedName>
        <fullName evidence="6">TetR/AcrR family transcriptional regulator</fullName>
    </submittedName>
</protein>
<dbReference type="Gene3D" id="1.10.357.10">
    <property type="entry name" value="Tetracycline Repressor, domain 2"/>
    <property type="match status" value="1"/>
</dbReference>
<evidence type="ECO:0000256" key="3">
    <source>
        <dbReference type="ARBA" id="ARBA00023163"/>
    </source>
</evidence>
<dbReference type="InterPro" id="IPR001647">
    <property type="entry name" value="HTH_TetR"/>
</dbReference>
<evidence type="ECO:0000313" key="6">
    <source>
        <dbReference type="EMBL" id="MDA0631835.1"/>
    </source>
</evidence>
<dbReference type="Pfam" id="PF00440">
    <property type="entry name" value="TetR_N"/>
    <property type="match status" value="1"/>
</dbReference>
<keyword evidence="3" id="KW-0804">Transcription</keyword>
<dbReference type="InterPro" id="IPR023772">
    <property type="entry name" value="DNA-bd_HTH_TetR-type_CS"/>
</dbReference>
<evidence type="ECO:0000256" key="2">
    <source>
        <dbReference type="ARBA" id="ARBA00023125"/>
    </source>
</evidence>
<dbReference type="InterPro" id="IPR041669">
    <property type="entry name" value="TetR_C_15"/>
</dbReference>
<dbReference type="PANTHER" id="PTHR30055">
    <property type="entry name" value="HTH-TYPE TRANSCRIPTIONAL REGULATOR RUTR"/>
    <property type="match status" value="1"/>
</dbReference>
<organism evidence="6 7">
    <name type="scientific">Nonomuraea corallina</name>
    <dbReference type="NCBI Taxonomy" id="2989783"/>
    <lineage>
        <taxon>Bacteria</taxon>
        <taxon>Bacillati</taxon>
        <taxon>Actinomycetota</taxon>
        <taxon>Actinomycetes</taxon>
        <taxon>Streptosporangiales</taxon>
        <taxon>Streptosporangiaceae</taxon>
        <taxon>Nonomuraea</taxon>
    </lineage>
</organism>